<dbReference type="InterPro" id="IPR031728">
    <property type="entry name" value="GlcAase_C"/>
</dbReference>
<reference evidence="4" key="1">
    <citation type="journal article" date="2017" name="Genome Biol.">
        <title>Comparative genomics reveals high biological diversity and specific adaptations in the industrially and medically important fungal genus Aspergillus.</title>
        <authorList>
            <person name="de Vries R.P."/>
            <person name="Riley R."/>
            <person name="Wiebenga A."/>
            <person name="Aguilar-Osorio G."/>
            <person name="Amillis S."/>
            <person name="Uchima C.A."/>
            <person name="Anderluh G."/>
            <person name="Asadollahi M."/>
            <person name="Askin M."/>
            <person name="Barry K."/>
            <person name="Battaglia E."/>
            <person name="Bayram O."/>
            <person name="Benocci T."/>
            <person name="Braus-Stromeyer S.A."/>
            <person name="Caldana C."/>
            <person name="Canovas D."/>
            <person name="Cerqueira G.C."/>
            <person name="Chen F."/>
            <person name="Chen W."/>
            <person name="Choi C."/>
            <person name="Clum A."/>
            <person name="Dos Santos R.A."/>
            <person name="Damasio A.R."/>
            <person name="Diallinas G."/>
            <person name="Emri T."/>
            <person name="Fekete E."/>
            <person name="Flipphi M."/>
            <person name="Freyberg S."/>
            <person name="Gallo A."/>
            <person name="Gournas C."/>
            <person name="Habgood R."/>
            <person name="Hainaut M."/>
            <person name="Harispe M.L."/>
            <person name="Henrissat B."/>
            <person name="Hilden K.S."/>
            <person name="Hope R."/>
            <person name="Hossain A."/>
            <person name="Karabika E."/>
            <person name="Karaffa L."/>
            <person name="Karanyi Z."/>
            <person name="Krasevec N."/>
            <person name="Kuo A."/>
            <person name="Kusch H."/>
            <person name="LaButti K."/>
            <person name="Lagendijk E.L."/>
            <person name="Lapidus A."/>
            <person name="Levasseur A."/>
            <person name="Lindquist E."/>
            <person name="Lipzen A."/>
            <person name="Logrieco A.F."/>
            <person name="MacCabe A."/>
            <person name="Maekelae M.R."/>
            <person name="Malavazi I."/>
            <person name="Melin P."/>
            <person name="Meyer V."/>
            <person name="Mielnichuk N."/>
            <person name="Miskei M."/>
            <person name="Molnar A.P."/>
            <person name="Mule G."/>
            <person name="Ngan C.Y."/>
            <person name="Orejas M."/>
            <person name="Orosz E."/>
            <person name="Ouedraogo J.P."/>
            <person name="Overkamp K.M."/>
            <person name="Park H.-S."/>
            <person name="Perrone G."/>
            <person name="Piumi F."/>
            <person name="Punt P.J."/>
            <person name="Ram A.F."/>
            <person name="Ramon A."/>
            <person name="Rauscher S."/>
            <person name="Record E."/>
            <person name="Riano-Pachon D.M."/>
            <person name="Robert V."/>
            <person name="Roehrig J."/>
            <person name="Ruller R."/>
            <person name="Salamov A."/>
            <person name="Salih N.S."/>
            <person name="Samson R.A."/>
            <person name="Sandor E."/>
            <person name="Sanguinetti M."/>
            <person name="Schuetze T."/>
            <person name="Sepcic K."/>
            <person name="Shelest E."/>
            <person name="Sherlock G."/>
            <person name="Sophianopoulou V."/>
            <person name="Squina F.M."/>
            <person name="Sun H."/>
            <person name="Susca A."/>
            <person name="Todd R.B."/>
            <person name="Tsang A."/>
            <person name="Unkles S.E."/>
            <person name="van de Wiele N."/>
            <person name="van Rossen-Uffink D."/>
            <person name="Oliveira J.V."/>
            <person name="Vesth T.C."/>
            <person name="Visser J."/>
            <person name="Yu J.-H."/>
            <person name="Zhou M."/>
            <person name="Andersen M.R."/>
            <person name="Archer D.B."/>
            <person name="Baker S.E."/>
            <person name="Benoit I."/>
            <person name="Brakhage A.A."/>
            <person name="Braus G.H."/>
            <person name="Fischer R."/>
            <person name="Frisvad J.C."/>
            <person name="Goldman G.H."/>
            <person name="Houbraken J."/>
            <person name="Oakley B."/>
            <person name="Pocsi I."/>
            <person name="Scazzocchio C."/>
            <person name="Seiboth B."/>
            <person name="vanKuyk P.A."/>
            <person name="Wortman J."/>
            <person name="Dyer P.S."/>
            <person name="Grigoriev I.V."/>
        </authorList>
    </citation>
    <scope>NUCLEOTIDE SEQUENCE [LARGE SCALE GENOMIC DNA]</scope>
    <source>
        <strain evidence="4">CBS 593.65</strain>
    </source>
</reference>
<dbReference type="GeneID" id="63768850"/>
<dbReference type="AlphaFoldDB" id="A0A1L9T6J8"/>
<proteinExistence type="predicted"/>
<organism evidence="3 4">
    <name type="scientific">Aspergillus sydowii CBS 593.65</name>
    <dbReference type="NCBI Taxonomy" id="1036612"/>
    <lineage>
        <taxon>Eukaryota</taxon>
        <taxon>Fungi</taxon>
        <taxon>Dikarya</taxon>
        <taxon>Ascomycota</taxon>
        <taxon>Pezizomycotina</taxon>
        <taxon>Eurotiomycetes</taxon>
        <taxon>Eurotiomycetidae</taxon>
        <taxon>Eurotiales</taxon>
        <taxon>Aspergillaceae</taxon>
        <taxon>Aspergillus</taxon>
        <taxon>Aspergillus subgen. Nidulantes</taxon>
    </lineage>
</organism>
<dbReference type="VEuPathDB" id="FungiDB:ASPSYDRAFT_93096"/>
<dbReference type="Gene3D" id="2.60.40.1180">
    <property type="entry name" value="Golgi alpha-mannosidase II"/>
    <property type="match status" value="1"/>
</dbReference>
<evidence type="ECO:0000313" key="3">
    <source>
        <dbReference type="EMBL" id="OJJ55072.1"/>
    </source>
</evidence>
<dbReference type="Pfam" id="PF16862">
    <property type="entry name" value="Glyco_hydro_79C"/>
    <property type="match status" value="1"/>
</dbReference>
<keyword evidence="4" id="KW-1185">Reference proteome</keyword>
<sequence>MLSSNLKLLGSALLLGQGLCDSTPRSIPAVTQHTPIVPNDLQAFSIEFSFFTDYAGNKSHPNEFSKNLLANFKKITGVQPIVRVGGTSQDHSYYDPDQEENIKLIFANPDDDQPETVYYGPAFFESYATLGPVRFFHGLNMNQNSSIQRLQEAAIEACTMIGPQLELFELGNEWNFAPDRYRAANYSMLDYVHEWNKKAAAVTHAVQTSCPGKFPGFMAPSFAPPEFTETDWAGEDVFKLGYDPHNLTKELSFHNYMGENNPATNPPASWDLQRRLMNHTNIQQNLAAQAERAKALEYLGHTYTIGELNSIAKQGIIGETDVFGDALWLVDFSFWAAAHSIKRLHFHQGLNYRYASWQPITGKGQPPRTRPPYYGQIMVASALGHSNNARIVNIPLDTETESAYAIYNGARLSKLAIVNMQAFNQTSTGSRPSKEYKFSVPGHNRTTAKVERLIAPGSDATDRVTFAGVSYDHDLAQGRPIVVGPREETVRVENGVLAVRVPDSSAVVVSLA</sequence>
<feature type="domain" description="Beta-glucuronidase C-terminal" evidence="2">
    <location>
        <begin position="403"/>
        <end position="508"/>
    </location>
</feature>
<dbReference type="EMBL" id="KV878593">
    <property type="protein sequence ID" value="OJJ55072.1"/>
    <property type="molecule type" value="Genomic_DNA"/>
</dbReference>
<accession>A0A1L9T6J8</accession>
<dbReference type="InterPro" id="IPR013780">
    <property type="entry name" value="Glyco_hydro_b"/>
</dbReference>
<dbReference type="Gene3D" id="3.20.20.80">
    <property type="entry name" value="Glycosidases"/>
    <property type="match status" value="1"/>
</dbReference>
<dbReference type="Proteomes" id="UP000184356">
    <property type="component" value="Unassembled WGS sequence"/>
</dbReference>
<dbReference type="InterPro" id="IPR052974">
    <property type="entry name" value="GH79_Enzymes"/>
</dbReference>
<dbReference type="RefSeq" id="XP_040698878.1">
    <property type="nucleotide sequence ID" value="XM_040852777.1"/>
</dbReference>
<evidence type="ECO:0000313" key="4">
    <source>
        <dbReference type="Proteomes" id="UP000184356"/>
    </source>
</evidence>
<protein>
    <recommendedName>
        <fullName evidence="2">Beta-glucuronidase C-terminal domain-containing protein</fullName>
    </recommendedName>
</protein>
<evidence type="ECO:0000259" key="2">
    <source>
        <dbReference type="Pfam" id="PF16862"/>
    </source>
</evidence>
<evidence type="ECO:0000256" key="1">
    <source>
        <dbReference type="SAM" id="SignalP"/>
    </source>
</evidence>
<gene>
    <name evidence="3" type="ORF">ASPSYDRAFT_93096</name>
</gene>
<name>A0A1L9T6J8_9EURO</name>
<feature type="chain" id="PRO_5013177228" description="Beta-glucuronidase C-terminal domain-containing protein" evidence="1">
    <location>
        <begin position="21"/>
        <end position="512"/>
    </location>
</feature>
<feature type="signal peptide" evidence="1">
    <location>
        <begin position="1"/>
        <end position="20"/>
    </location>
</feature>
<dbReference type="OrthoDB" id="2831684at2759"/>
<dbReference type="PANTHER" id="PTHR36183:SF2">
    <property type="entry name" value="BETA-GLUCURONIDASE C-TERMINAL DOMAIN-CONTAINING PROTEIN"/>
    <property type="match status" value="1"/>
</dbReference>
<dbReference type="PANTHER" id="PTHR36183">
    <property type="entry name" value="BETA-GLUCURONIDASE"/>
    <property type="match status" value="1"/>
</dbReference>
<keyword evidence="1" id="KW-0732">Signal</keyword>